<evidence type="ECO:0000313" key="4">
    <source>
        <dbReference type="Proteomes" id="UP000240243"/>
    </source>
</evidence>
<dbReference type="InterPro" id="IPR006175">
    <property type="entry name" value="YjgF/YER057c/UK114"/>
</dbReference>
<dbReference type="AlphaFoldDB" id="A0A2P7R1Q5"/>
<dbReference type="PROSITE" id="PS01094">
    <property type="entry name" value="UPF0076"/>
    <property type="match status" value="1"/>
</dbReference>
<dbReference type="RefSeq" id="WP_106730597.1">
    <property type="nucleotide sequence ID" value="NZ_PXYG01000007.1"/>
</dbReference>
<dbReference type="Pfam" id="PF01042">
    <property type="entry name" value="Ribonuc_L-PSP"/>
    <property type="match status" value="1"/>
</dbReference>
<accession>A0A2P7R1Q5</accession>
<dbReference type="EMBL" id="PXYG01000007">
    <property type="protein sequence ID" value="PSJ44145.1"/>
    <property type="molecule type" value="Genomic_DNA"/>
</dbReference>
<comment type="similarity">
    <text evidence="1">Belongs to the RutC family.</text>
</comment>
<feature type="chain" id="PRO_5015127811" description="RidA family protein" evidence="2">
    <location>
        <begin position="23"/>
        <end position="164"/>
    </location>
</feature>
<dbReference type="Gene3D" id="3.30.1330.40">
    <property type="entry name" value="RutC-like"/>
    <property type="match status" value="1"/>
</dbReference>
<evidence type="ECO:0000313" key="3">
    <source>
        <dbReference type="EMBL" id="PSJ44145.1"/>
    </source>
</evidence>
<dbReference type="Proteomes" id="UP000240243">
    <property type="component" value="Unassembled WGS sequence"/>
</dbReference>
<dbReference type="CDD" id="cd06151">
    <property type="entry name" value="YjgF_YER057c_UK114_like_3"/>
    <property type="match status" value="1"/>
</dbReference>
<proteinExistence type="inferred from homology"/>
<dbReference type="GO" id="GO:0005829">
    <property type="term" value="C:cytosol"/>
    <property type="evidence" value="ECO:0007669"/>
    <property type="project" value="TreeGrafter"/>
</dbReference>
<dbReference type="PANTHER" id="PTHR11803:SF59">
    <property type="entry name" value="ENDORIBONUCLEASE"/>
    <property type="match status" value="1"/>
</dbReference>
<dbReference type="InterPro" id="IPR035959">
    <property type="entry name" value="RutC-like_sf"/>
</dbReference>
<feature type="signal peptide" evidence="2">
    <location>
        <begin position="1"/>
        <end position="22"/>
    </location>
</feature>
<gene>
    <name evidence="3" type="ORF">C7H85_15495</name>
</gene>
<dbReference type="OrthoDB" id="9803101at2"/>
<keyword evidence="4" id="KW-1185">Reference proteome</keyword>
<sequence>MKPIFTLSALALCSGLAFSAQAEIVTHPIPNSDFPIAQAVEVTGDVTTFYVSGQVPPVIDADADGNSKAAFGDTRQQTIGVIERIKTILEARDMALSDVVKMQVFLVGDPELDGKMDFSGFMEGYKEYFGQGKAGLPARSAMQVAGLVNPGWLVEIEVTAVKDR</sequence>
<organism evidence="3 4">
    <name type="scientific">Zobellella endophytica</name>
    <dbReference type="NCBI Taxonomy" id="2116700"/>
    <lineage>
        <taxon>Bacteria</taxon>
        <taxon>Pseudomonadati</taxon>
        <taxon>Pseudomonadota</taxon>
        <taxon>Gammaproteobacteria</taxon>
        <taxon>Aeromonadales</taxon>
        <taxon>Aeromonadaceae</taxon>
        <taxon>Zobellella</taxon>
    </lineage>
</organism>
<reference evidence="3 4" key="1">
    <citation type="submission" date="2018-03" db="EMBL/GenBank/DDBJ databases">
        <title>The draft genome of Zobellella sp. 59N8.</title>
        <authorList>
            <person name="Liu L."/>
            <person name="Li L."/>
            <person name="Zhang X."/>
            <person name="Liang L."/>
            <person name="Wang T."/>
        </authorList>
    </citation>
    <scope>NUCLEOTIDE SEQUENCE [LARGE SCALE GENOMIC DNA]</scope>
    <source>
        <strain evidence="3 4">59N8</strain>
    </source>
</reference>
<dbReference type="PANTHER" id="PTHR11803">
    <property type="entry name" value="2-IMINOBUTANOATE/2-IMINOPROPANOATE DEAMINASE RIDA"/>
    <property type="match status" value="1"/>
</dbReference>
<keyword evidence="2" id="KW-0732">Signal</keyword>
<name>A0A2P7R1Q5_9GAMM</name>
<dbReference type="GO" id="GO:0019239">
    <property type="term" value="F:deaminase activity"/>
    <property type="evidence" value="ECO:0007669"/>
    <property type="project" value="TreeGrafter"/>
</dbReference>
<protein>
    <recommendedName>
        <fullName evidence="5">RidA family protein</fullName>
    </recommendedName>
</protein>
<evidence type="ECO:0008006" key="5">
    <source>
        <dbReference type="Google" id="ProtNLM"/>
    </source>
</evidence>
<dbReference type="SUPFAM" id="SSF55298">
    <property type="entry name" value="YjgF-like"/>
    <property type="match status" value="1"/>
</dbReference>
<evidence type="ECO:0000256" key="1">
    <source>
        <dbReference type="ARBA" id="ARBA00010552"/>
    </source>
</evidence>
<comment type="caution">
    <text evidence="3">The sequence shown here is derived from an EMBL/GenBank/DDBJ whole genome shotgun (WGS) entry which is preliminary data.</text>
</comment>
<evidence type="ECO:0000256" key="2">
    <source>
        <dbReference type="SAM" id="SignalP"/>
    </source>
</evidence>
<dbReference type="InterPro" id="IPR019897">
    <property type="entry name" value="RidA_CS"/>
</dbReference>